<dbReference type="RefSeq" id="XP_011300189.1">
    <property type="nucleotide sequence ID" value="XM_011301887.1"/>
</dbReference>
<dbReference type="AlphaFoldDB" id="A0A9R1SZR7"/>
<dbReference type="GeneID" id="105264777"/>
<organism evidence="1 2">
    <name type="scientific">Fopius arisanus</name>
    <dbReference type="NCBI Taxonomy" id="64838"/>
    <lineage>
        <taxon>Eukaryota</taxon>
        <taxon>Metazoa</taxon>
        <taxon>Ecdysozoa</taxon>
        <taxon>Arthropoda</taxon>
        <taxon>Hexapoda</taxon>
        <taxon>Insecta</taxon>
        <taxon>Pterygota</taxon>
        <taxon>Neoptera</taxon>
        <taxon>Endopterygota</taxon>
        <taxon>Hymenoptera</taxon>
        <taxon>Apocrita</taxon>
        <taxon>Ichneumonoidea</taxon>
        <taxon>Braconidae</taxon>
        <taxon>Opiinae</taxon>
        <taxon>Fopius</taxon>
    </lineage>
</organism>
<proteinExistence type="predicted"/>
<keyword evidence="1" id="KW-1185">Reference proteome</keyword>
<dbReference type="Proteomes" id="UP000694866">
    <property type="component" value="Unplaced"/>
</dbReference>
<dbReference type="KEGG" id="fas:105264777"/>
<accession>A0A9R1SZR7</accession>
<name>A0A9R1SZR7_9HYME</name>
<sequence length="154" mass="17838">MNEDSWAKGGKCGSADTTEMLLRHLMYEILMRLLEVPWRWHQGLKGVWTFGRFKAKCSDVAYWIFSLAFLRQLSRGKTPWRRAIAFGDIPRTVGQLPGVSVKTIFPVVTVCSHDREGRRKPGHLFCMKNESYTANRMIRFGISRGTFLKRRVNN</sequence>
<protein>
    <submittedName>
        <fullName evidence="2">Uncharacterized protein</fullName>
    </submittedName>
</protein>
<evidence type="ECO:0000313" key="2">
    <source>
        <dbReference type="RefSeq" id="XP_011300189.1"/>
    </source>
</evidence>
<gene>
    <name evidence="2" type="primary">LOC105264777</name>
</gene>
<evidence type="ECO:0000313" key="1">
    <source>
        <dbReference type="Proteomes" id="UP000694866"/>
    </source>
</evidence>
<reference evidence="2" key="1">
    <citation type="submission" date="2025-08" db="UniProtKB">
        <authorList>
            <consortium name="RefSeq"/>
        </authorList>
    </citation>
    <scope>IDENTIFICATION</scope>
    <source>
        <strain evidence="2">USDA-PBARC FA_bdor</strain>
        <tissue evidence="2">Whole organism</tissue>
    </source>
</reference>